<feature type="transmembrane region" description="Helical" evidence="1">
    <location>
        <begin position="128"/>
        <end position="149"/>
    </location>
</feature>
<evidence type="ECO:0000313" key="4">
    <source>
        <dbReference type="Proteomes" id="UP000179807"/>
    </source>
</evidence>
<keyword evidence="1" id="KW-0812">Transmembrane</keyword>
<dbReference type="Proteomes" id="UP000179807">
    <property type="component" value="Unassembled WGS sequence"/>
</dbReference>
<comment type="caution">
    <text evidence="3">The sequence shown here is derived from an EMBL/GenBank/DDBJ whole genome shotgun (WGS) entry which is preliminary data.</text>
</comment>
<feature type="chain" id="PRO_5012520639" evidence="2">
    <location>
        <begin position="17"/>
        <end position="165"/>
    </location>
</feature>
<proteinExistence type="predicted"/>
<protein>
    <submittedName>
        <fullName evidence="3">Uncharacterized protein</fullName>
    </submittedName>
</protein>
<organism evidence="3 4">
    <name type="scientific">Tritrichomonas foetus</name>
    <dbReference type="NCBI Taxonomy" id="1144522"/>
    <lineage>
        <taxon>Eukaryota</taxon>
        <taxon>Metamonada</taxon>
        <taxon>Parabasalia</taxon>
        <taxon>Tritrichomonadida</taxon>
        <taxon>Tritrichomonadidae</taxon>
        <taxon>Tritrichomonas</taxon>
    </lineage>
</organism>
<keyword evidence="4" id="KW-1185">Reference proteome</keyword>
<keyword evidence="1" id="KW-1133">Transmembrane helix</keyword>
<accession>A0A1J4KUR5</accession>
<evidence type="ECO:0000256" key="2">
    <source>
        <dbReference type="SAM" id="SignalP"/>
    </source>
</evidence>
<dbReference type="EMBL" id="MLAK01000282">
    <property type="protein sequence ID" value="OHT15025.1"/>
    <property type="molecule type" value="Genomic_DNA"/>
</dbReference>
<dbReference type="AlphaFoldDB" id="A0A1J4KUR5"/>
<sequence>MIVLFFTSVFSAIVCPRGTQYLLGQTTTVEVNGSTWFYFLVNLFEKNEPIDVTIWSNRTAWLYQRNDGKCPSYTFLPDKTIRSWIASKTTVYSRKEMSTVAFGIFTENSTALTIKVGDQHKKSMPISGIYVVSSILIFVTVILAGKYYLDQGAKRFEQQKHVVFM</sequence>
<reference evidence="3" key="1">
    <citation type="submission" date="2016-10" db="EMBL/GenBank/DDBJ databases">
        <authorList>
            <person name="Benchimol M."/>
            <person name="Almeida L.G."/>
            <person name="Vasconcelos A.T."/>
            <person name="Perreira-Neves A."/>
            <person name="Rosa I.A."/>
            <person name="Tasca T."/>
            <person name="Bogo M.R."/>
            <person name="de Souza W."/>
        </authorList>
    </citation>
    <scope>NUCLEOTIDE SEQUENCE [LARGE SCALE GENOMIC DNA]</scope>
    <source>
        <strain evidence="3">K</strain>
    </source>
</reference>
<feature type="signal peptide" evidence="2">
    <location>
        <begin position="1"/>
        <end position="16"/>
    </location>
</feature>
<keyword evidence="2" id="KW-0732">Signal</keyword>
<evidence type="ECO:0000256" key="1">
    <source>
        <dbReference type="SAM" id="Phobius"/>
    </source>
</evidence>
<dbReference type="GeneID" id="94832576"/>
<gene>
    <name evidence="3" type="ORF">TRFO_14527</name>
</gene>
<evidence type="ECO:0000313" key="3">
    <source>
        <dbReference type="EMBL" id="OHT15025.1"/>
    </source>
</evidence>
<keyword evidence="1" id="KW-0472">Membrane</keyword>
<dbReference type="VEuPathDB" id="TrichDB:TRFO_14527"/>
<dbReference type="RefSeq" id="XP_068368161.1">
    <property type="nucleotide sequence ID" value="XM_068497872.1"/>
</dbReference>
<name>A0A1J4KUR5_9EUKA</name>